<evidence type="ECO:0000256" key="1">
    <source>
        <dbReference type="ARBA" id="ARBA00038158"/>
    </source>
</evidence>
<keyword evidence="2" id="KW-0808">Transferase</keyword>
<dbReference type="AlphaFoldDB" id="A0A1B7YU48"/>
<keyword evidence="2" id="KW-0489">Methyltransferase</keyword>
<dbReference type="GeneID" id="28859829"/>
<dbReference type="VEuPathDB" id="FungiDB:CH63R_00747"/>
<evidence type="ECO:0000313" key="2">
    <source>
        <dbReference type="EMBL" id="OBR15567.1"/>
    </source>
</evidence>
<dbReference type="PANTHER" id="PTHR43591:SF24">
    <property type="entry name" value="2-METHOXY-6-POLYPRENYL-1,4-BENZOQUINOL METHYLASE, MITOCHONDRIAL"/>
    <property type="match status" value="1"/>
</dbReference>
<dbReference type="Proteomes" id="UP000092177">
    <property type="component" value="Chromosome 1"/>
</dbReference>
<dbReference type="EMBL" id="LTAN01000001">
    <property type="protein sequence ID" value="OBR15567.1"/>
    <property type="molecule type" value="Genomic_DNA"/>
</dbReference>
<organism evidence="2 3">
    <name type="scientific">Colletotrichum higginsianum (strain IMI 349063)</name>
    <name type="common">Crucifer anthracnose fungus</name>
    <dbReference type="NCBI Taxonomy" id="759273"/>
    <lineage>
        <taxon>Eukaryota</taxon>
        <taxon>Fungi</taxon>
        <taxon>Dikarya</taxon>
        <taxon>Ascomycota</taxon>
        <taxon>Pezizomycotina</taxon>
        <taxon>Sordariomycetes</taxon>
        <taxon>Hypocreomycetidae</taxon>
        <taxon>Glomerellales</taxon>
        <taxon>Glomerellaceae</taxon>
        <taxon>Colletotrichum</taxon>
        <taxon>Colletotrichum destructivum species complex</taxon>
    </lineage>
</organism>
<name>A0A1B7YU48_COLHI</name>
<comment type="similarity">
    <text evidence="1">Belongs to the methyltransferase superfamily. LaeA methyltransferase family.</text>
</comment>
<reference evidence="3" key="1">
    <citation type="journal article" date="2017" name="BMC Genomics">
        <title>Gapless genome assembly of Colletotrichum higginsianum reveals chromosome structure and association of transposable elements with secondary metabolite gene clusters.</title>
        <authorList>
            <person name="Dallery J.-F."/>
            <person name="Lapalu N."/>
            <person name="Zampounis A."/>
            <person name="Pigne S."/>
            <person name="Luyten I."/>
            <person name="Amselem J."/>
            <person name="Wittenberg A.H.J."/>
            <person name="Zhou S."/>
            <person name="de Queiroz M.V."/>
            <person name="Robin G.P."/>
            <person name="Auger A."/>
            <person name="Hainaut M."/>
            <person name="Henrissat B."/>
            <person name="Kim K.-T."/>
            <person name="Lee Y.-H."/>
            <person name="Lespinet O."/>
            <person name="Schwartz D.C."/>
            <person name="Thon M.R."/>
            <person name="O'Connell R.J."/>
        </authorList>
    </citation>
    <scope>NUCLEOTIDE SEQUENCE [LARGE SCALE GENOMIC DNA]</scope>
    <source>
        <strain evidence="3">IMI 349063</strain>
    </source>
</reference>
<dbReference type="PANTHER" id="PTHR43591">
    <property type="entry name" value="METHYLTRANSFERASE"/>
    <property type="match status" value="1"/>
</dbReference>
<dbReference type="CDD" id="cd02440">
    <property type="entry name" value="AdoMet_MTases"/>
    <property type="match status" value="1"/>
</dbReference>
<dbReference type="KEGG" id="chig:CH63R_00747"/>
<proteinExistence type="inferred from homology"/>
<evidence type="ECO:0000313" key="3">
    <source>
        <dbReference type="Proteomes" id="UP000092177"/>
    </source>
</evidence>
<sequence length="393" mass="44516">MHEDDCGCAHTPMEVDELNVDSNLLPSGLSISSSIFNYRVENGRTYHRYKDGSEHTTAPLSLFYLLLLRHQLTEYNIPNDLAEQERLGKLLLLSTDTHTHTTIGMSPVIEGFTLTKTQDLQHNIFLLTFDDKLGFAPPCQKGAEVGRVLDVGTGTGIWAVDFGDEHPEAEVLGIDLSPCRTTSVPPNVDFEVGDIEDEWIFDDDFDYIHSRMMTSSIADWKDYLQRCYENLTPGGYLELQESDVMPSSDDGTIERSTSALTKYCVLLLEASVKLGRGYQDIPKLVDLMRDEIGFVDVEIKRYKWPVNAWPRDKRLQELGLWNGENLSAGLEAFAMAPFTRAHSWTRVEVETFLVDVRREARDQSIHAYWNIYSIVGRKPLRQDGDADPEPSSE</sequence>
<accession>A0A1B7YU48</accession>
<keyword evidence="3" id="KW-1185">Reference proteome</keyword>
<dbReference type="SUPFAM" id="SSF53335">
    <property type="entry name" value="S-adenosyl-L-methionine-dependent methyltransferases"/>
    <property type="match status" value="1"/>
</dbReference>
<dbReference type="Pfam" id="PF13489">
    <property type="entry name" value="Methyltransf_23"/>
    <property type="match status" value="1"/>
</dbReference>
<protein>
    <submittedName>
        <fullName evidence="2">TAM domain methyltransferase</fullName>
    </submittedName>
</protein>
<gene>
    <name evidence="2" type="ORF">CH63R_00747</name>
</gene>
<comment type="caution">
    <text evidence="2">The sequence shown here is derived from an EMBL/GenBank/DDBJ whole genome shotgun (WGS) entry which is preliminary data.</text>
</comment>
<dbReference type="Gene3D" id="3.40.50.150">
    <property type="entry name" value="Vaccinia Virus protein VP39"/>
    <property type="match status" value="1"/>
</dbReference>
<dbReference type="InterPro" id="IPR029063">
    <property type="entry name" value="SAM-dependent_MTases_sf"/>
</dbReference>
<dbReference type="RefSeq" id="XP_018164084.1">
    <property type="nucleotide sequence ID" value="XM_018295722.1"/>
</dbReference>
<dbReference type="GO" id="GO:0032259">
    <property type="term" value="P:methylation"/>
    <property type="evidence" value="ECO:0007669"/>
    <property type="project" value="UniProtKB-KW"/>
</dbReference>
<dbReference type="OrthoDB" id="2013972at2759"/>
<dbReference type="GO" id="GO:0008168">
    <property type="term" value="F:methyltransferase activity"/>
    <property type="evidence" value="ECO:0007669"/>
    <property type="project" value="UniProtKB-KW"/>
</dbReference>